<dbReference type="GO" id="GO:0003677">
    <property type="term" value="F:DNA binding"/>
    <property type="evidence" value="ECO:0007669"/>
    <property type="project" value="UniProtKB-KW"/>
</dbReference>
<dbReference type="Pfam" id="PF17874">
    <property type="entry name" value="TPR_MalT"/>
    <property type="match status" value="1"/>
</dbReference>
<comment type="caution">
    <text evidence="5">The sequence shown here is derived from an EMBL/GenBank/DDBJ whole genome shotgun (WGS) entry which is preliminary data.</text>
</comment>
<evidence type="ECO:0000256" key="3">
    <source>
        <dbReference type="ARBA" id="ARBA00023163"/>
    </source>
</evidence>
<keyword evidence="6" id="KW-1185">Reference proteome</keyword>
<dbReference type="Pfam" id="PF25873">
    <property type="entry name" value="WHD_MalT"/>
    <property type="match status" value="1"/>
</dbReference>
<dbReference type="GO" id="GO:0006355">
    <property type="term" value="P:regulation of DNA-templated transcription"/>
    <property type="evidence" value="ECO:0007669"/>
    <property type="project" value="InterPro"/>
</dbReference>
<dbReference type="Gene3D" id="1.10.10.10">
    <property type="entry name" value="Winged helix-like DNA-binding domain superfamily/Winged helix DNA-binding domain"/>
    <property type="match status" value="1"/>
</dbReference>
<organism evidence="5 6">
    <name type="scientific">Sporosarcina luteola</name>
    <dbReference type="NCBI Taxonomy" id="582850"/>
    <lineage>
        <taxon>Bacteria</taxon>
        <taxon>Bacillati</taxon>
        <taxon>Bacillota</taxon>
        <taxon>Bacilli</taxon>
        <taxon>Bacillales</taxon>
        <taxon>Caryophanaceae</taxon>
        <taxon>Sporosarcina</taxon>
    </lineage>
</organism>
<dbReference type="SUPFAM" id="SSF46894">
    <property type="entry name" value="C-terminal effector domain of the bipartite response regulators"/>
    <property type="match status" value="1"/>
</dbReference>
<protein>
    <submittedName>
        <fullName evidence="5">LuxR family transcriptional regulator</fullName>
    </submittedName>
</protein>
<dbReference type="SMART" id="SM00421">
    <property type="entry name" value="HTH_LUXR"/>
    <property type="match status" value="1"/>
</dbReference>
<dbReference type="CDD" id="cd06170">
    <property type="entry name" value="LuxR_C_like"/>
    <property type="match status" value="1"/>
</dbReference>
<reference evidence="5 6" key="1">
    <citation type="submission" date="2019-07" db="EMBL/GenBank/DDBJ databases">
        <title>Whole genome shotgun sequence of Sporosarcina luteola NBRC 105378.</title>
        <authorList>
            <person name="Hosoyama A."/>
            <person name="Uohara A."/>
            <person name="Ohji S."/>
            <person name="Ichikawa N."/>
        </authorList>
    </citation>
    <scope>NUCLEOTIDE SEQUENCE [LARGE SCALE GENOMIC DNA]</scope>
    <source>
        <strain evidence="5 6">NBRC 105378</strain>
    </source>
</reference>
<dbReference type="Proteomes" id="UP000321901">
    <property type="component" value="Unassembled WGS sequence"/>
</dbReference>
<dbReference type="InterPro" id="IPR027417">
    <property type="entry name" value="P-loop_NTPase"/>
</dbReference>
<keyword evidence="1" id="KW-0805">Transcription regulation</keyword>
<dbReference type="PANTHER" id="PTHR44688">
    <property type="entry name" value="DNA-BINDING TRANSCRIPTIONAL ACTIVATOR DEVR_DOSR"/>
    <property type="match status" value="1"/>
</dbReference>
<gene>
    <name evidence="5" type="ORF">SLU01_02300</name>
</gene>
<dbReference type="Gene3D" id="1.25.40.10">
    <property type="entry name" value="Tetratricopeptide repeat domain"/>
    <property type="match status" value="1"/>
</dbReference>
<proteinExistence type="predicted"/>
<dbReference type="InterPro" id="IPR036388">
    <property type="entry name" value="WH-like_DNA-bd_sf"/>
</dbReference>
<dbReference type="Gene3D" id="3.40.50.300">
    <property type="entry name" value="P-loop containing nucleotide triphosphate hydrolases"/>
    <property type="match status" value="1"/>
</dbReference>
<dbReference type="AlphaFoldDB" id="A0A511Z385"/>
<keyword evidence="3" id="KW-0804">Transcription</keyword>
<dbReference type="InterPro" id="IPR011990">
    <property type="entry name" value="TPR-like_helical_dom_sf"/>
</dbReference>
<dbReference type="SUPFAM" id="SSF48452">
    <property type="entry name" value="TPR-like"/>
    <property type="match status" value="1"/>
</dbReference>
<dbReference type="EMBL" id="BJYL01000003">
    <property type="protein sequence ID" value="GEN81918.1"/>
    <property type="molecule type" value="Genomic_DNA"/>
</dbReference>
<dbReference type="PRINTS" id="PR00038">
    <property type="entry name" value="HTHLUXR"/>
</dbReference>
<dbReference type="InterPro" id="IPR041617">
    <property type="entry name" value="TPR_MalT"/>
</dbReference>
<dbReference type="InterPro" id="IPR059106">
    <property type="entry name" value="WHD_MalT"/>
</dbReference>
<sequence length="834" mass="95462">MTTILLSAKTKLPHPLLDSVKRTRLHDIFHTQRVKKVTILRAPAGYGKTTLISQWFKTLEHDQVAYLSIDPSDNDPSRFWAYVFHAVEKACHSDIGQVLAPLLYTPDNAGNDFLIESFIYEMSLTAKPLHIVLDDYHLIDNVVIDQMMTKLVEQSPEHVHIYISTRTEINLPIAKWRAKQWVYELDTPQLRFTPLEVKQFYSTKNLPLPDQTQLDLILDKTEGWIAGLQLASLTSNHGNPVEWEHISRSAIFDFLLQEIMDPLPKPTQEFLLRTSLINELEPSICNQLTQRTDSYQLLVELEEKGFFVIRLQSNNPVFRYHHLFAEALGSEVKRRLTAEEVSSLAHDTAAVLYERGDFTAAIELSLKYELYDLAVSWITEHLVQLFASGQISTYLRWLHHLRSEHVTAPYEFLVIGVIASMSSLDTDTANSLMQELETRQITDRWMEKEEHAAMVFLYEHAKAMAIVSTGGNLQTAKAIVEKQFNNKNIPSRWDQLHMRFNIFEYKLLRTSIASKGKMPSMEDGMAIAEIIRKPFYLKRGIGAYSYGTSAESLYERNLLDYAKAELDVAMQHGHELQDPGLFIPMYLLKAKIYLTAKKTTSALALLTQAKQLVTEKHWLTTLSIMQAACHIADGDIANAEKELQPTKSNQPFWMLVYARLLLAKQQPDSALTILIQTKTKAQQEMQIATIIEATVLEAICHQRLGDMETALSTLLEAMKTASPYYYIRTFLDEEEIYPLLNKVRQLHKNDEEVRTSISAHYLDHFQVIESITEAHPLLTPREKEVYDLLADGITNREIAEQLFLSEGTVRVYLTSIYSKIGVDSRAKAILLKYK</sequence>
<evidence type="ECO:0000313" key="6">
    <source>
        <dbReference type="Proteomes" id="UP000321901"/>
    </source>
</evidence>
<dbReference type="RefSeq" id="WP_147054442.1">
    <property type="nucleotide sequence ID" value="NZ_BJYL01000003.1"/>
</dbReference>
<dbReference type="Pfam" id="PF00196">
    <property type="entry name" value="GerE"/>
    <property type="match status" value="1"/>
</dbReference>
<dbReference type="InterPro" id="IPR016032">
    <property type="entry name" value="Sig_transdc_resp-reg_C-effctor"/>
</dbReference>
<accession>A0A511Z385</accession>
<dbReference type="PANTHER" id="PTHR44688:SF16">
    <property type="entry name" value="DNA-BINDING TRANSCRIPTIONAL ACTIVATOR DEVR_DOSR"/>
    <property type="match status" value="1"/>
</dbReference>
<evidence type="ECO:0000256" key="1">
    <source>
        <dbReference type="ARBA" id="ARBA00023015"/>
    </source>
</evidence>
<dbReference type="PROSITE" id="PS50043">
    <property type="entry name" value="HTH_LUXR_2"/>
    <property type="match status" value="1"/>
</dbReference>
<dbReference type="SUPFAM" id="SSF52540">
    <property type="entry name" value="P-loop containing nucleoside triphosphate hydrolases"/>
    <property type="match status" value="1"/>
</dbReference>
<dbReference type="PROSITE" id="PS00622">
    <property type="entry name" value="HTH_LUXR_1"/>
    <property type="match status" value="1"/>
</dbReference>
<dbReference type="InterPro" id="IPR000792">
    <property type="entry name" value="Tscrpt_reg_LuxR_C"/>
</dbReference>
<feature type="domain" description="HTH luxR-type" evidence="4">
    <location>
        <begin position="771"/>
        <end position="834"/>
    </location>
</feature>
<evidence type="ECO:0000256" key="2">
    <source>
        <dbReference type="ARBA" id="ARBA00023125"/>
    </source>
</evidence>
<evidence type="ECO:0000259" key="4">
    <source>
        <dbReference type="PROSITE" id="PS50043"/>
    </source>
</evidence>
<keyword evidence="2" id="KW-0238">DNA-binding</keyword>
<name>A0A511Z385_9BACL</name>
<evidence type="ECO:0000313" key="5">
    <source>
        <dbReference type="EMBL" id="GEN81918.1"/>
    </source>
</evidence>
<dbReference type="OrthoDB" id="1137593at2"/>